<name>A0A085WAD2_9BACT</name>
<dbReference type="EMBL" id="JMCB01000013">
    <property type="protein sequence ID" value="KFE64645.1"/>
    <property type="molecule type" value="Genomic_DNA"/>
</dbReference>
<evidence type="ECO:0000313" key="1">
    <source>
        <dbReference type="EMBL" id="KFE64645.1"/>
    </source>
</evidence>
<dbReference type="Proteomes" id="UP000028725">
    <property type="component" value="Unassembled WGS sequence"/>
</dbReference>
<organism evidence="1 2">
    <name type="scientific">Hyalangium minutum</name>
    <dbReference type="NCBI Taxonomy" id="394096"/>
    <lineage>
        <taxon>Bacteria</taxon>
        <taxon>Pseudomonadati</taxon>
        <taxon>Myxococcota</taxon>
        <taxon>Myxococcia</taxon>
        <taxon>Myxococcales</taxon>
        <taxon>Cystobacterineae</taxon>
        <taxon>Archangiaceae</taxon>
        <taxon>Hyalangium</taxon>
    </lineage>
</organism>
<dbReference type="STRING" id="394096.DB31_1663"/>
<dbReference type="AlphaFoldDB" id="A0A085WAD2"/>
<sequence length="266" mass="30029">MFPRAVWPFADTFTRMLQKVHPSLAHVRVEMRIPIEGPSVGLMEQLALVQWAQHTVYVGFLSVPAPADLLEQTVNTALLYEDAWKEQAHAHTAHAILIYKGQERSPLEQYRALAKIAVGLLPLGASVVLNPNACTSCPVVRLAPQPGEELEQVLSTLPWMTLFIGFVTLQVEGHEGLWVRTCGAPRLNMPDLALHIDRDQDVRNIYRLFRSTFDTMHSTGVRFKAGDMLVDEELQWKFRQPRADEGFLYSPQLIVFEPMPPTGPMH</sequence>
<comment type="caution">
    <text evidence="1">The sequence shown here is derived from an EMBL/GenBank/DDBJ whole genome shotgun (WGS) entry which is preliminary data.</text>
</comment>
<evidence type="ECO:0000313" key="2">
    <source>
        <dbReference type="Proteomes" id="UP000028725"/>
    </source>
</evidence>
<gene>
    <name evidence="1" type="ORF">DB31_1663</name>
</gene>
<proteinExistence type="predicted"/>
<reference evidence="1 2" key="1">
    <citation type="submission" date="2014-04" db="EMBL/GenBank/DDBJ databases">
        <title>Genome assembly of Hyalangium minutum DSM 14724.</title>
        <authorList>
            <person name="Sharma G."/>
            <person name="Subramanian S."/>
        </authorList>
    </citation>
    <scope>NUCLEOTIDE SEQUENCE [LARGE SCALE GENOMIC DNA]</scope>
    <source>
        <strain evidence="1 2">DSM 14724</strain>
    </source>
</reference>
<keyword evidence="2" id="KW-1185">Reference proteome</keyword>
<protein>
    <submittedName>
        <fullName evidence="1">Putative inner membrane protein</fullName>
    </submittedName>
</protein>
<accession>A0A085WAD2</accession>